<feature type="transmembrane region" description="Helical" evidence="6">
    <location>
        <begin position="275"/>
        <end position="295"/>
    </location>
</feature>
<dbReference type="AlphaFoldDB" id="A0A850P3P4"/>
<keyword evidence="2" id="KW-1003">Cell membrane</keyword>
<evidence type="ECO:0000256" key="4">
    <source>
        <dbReference type="ARBA" id="ARBA00022989"/>
    </source>
</evidence>
<gene>
    <name evidence="7" type="ORF">HUK82_01720</name>
</gene>
<dbReference type="NCBIfam" id="TIGR00374">
    <property type="entry name" value="flippase-like domain"/>
    <property type="match status" value="1"/>
</dbReference>
<evidence type="ECO:0000256" key="6">
    <source>
        <dbReference type="SAM" id="Phobius"/>
    </source>
</evidence>
<keyword evidence="5 6" id="KW-0472">Membrane</keyword>
<reference evidence="7 8" key="1">
    <citation type="submission" date="2020-06" db="EMBL/GenBank/DDBJ databases">
        <title>Description of novel acetic acid bacteria.</title>
        <authorList>
            <person name="Sombolestani A."/>
        </authorList>
    </citation>
    <scope>NUCLEOTIDE SEQUENCE [LARGE SCALE GENOMIC DNA]</scope>
    <source>
        <strain evidence="7 8">LMG 27010</strain>
    </source>
</reference>
<keyword evidence="3 6" id="KW-0812">Transmembrane</keyword>
<dbReference type="RefSeq" id="WP_176612304.1">
    <property type="nucleotide sequence ID" value="NZ_JABXXR010000006.1"/>
</dbReference>
<dbReference type="PANTHER" id="PTHR40277">
    <property type="entry name" value="BLL5419 PROTEIN"/>
    <property type="match status" value="1"/>
</dbReference>
<feature type="transmembrane region" description="Helical" evidence="6">
    <location>
        <begin position="154"/>
        <end position="177"/>
    </location>
</feature>
<protein>
    <submittedName>
        <fullName evidence="7">Flippase-like domain-containing protein</fullName>
    </submittedName>
</protein>
<evidence type="ECO:0000256" key="5">
    <source>
        <dbReference type="ARBA" id="ARBA00023136"/>
    </source>
</evidence>
<evidence type="ECO:0000313" key="8">
    <source>
        <dbReference type="Proteomes" id="UP000585665"/>
    </source>
</evidence>
<feature type="transmembrane region" description="Helical" evidence="6">
    <location>
        <begin position="120"/>
        <end position="142"/>
    </location>
</feature>
<organism evidence="7 8">
    <name type="scientific">Ameyamaea chiangmaiensis</name>
    <dbReference type="NCBI Taxonomy" id="442969"/>
    <lineage>
        <taxon>Bacteria</taxon>
        <taxon>Pseudomonadati</taxon>
        <taxon>Pseudomonadota</taxon>
        <taxon>Alphaproteobacteria</taxon>
        <taxon>Acetobacterales</taxon>
        <taxon>Acetobacteraceae</taxon>
        <taxon>Ameyamaea</taxon>
    </lineage>
</organism>
<evidence type="ECO:0000256" key="3">
    <source>
        <dbReference type="ARBA" id="ARBA00022692"/>
    </source>
</evidence>
<name>A0A850P3P4_9PROT</name>
<evidence type="ECO:0000256" key="1">
    <source>
        <dbReference type="ARBA" id="ARBA00004651"/>
    </source>
</evidence>
<evidence type="ECO:0000256" key="2">
    <source>
        <dbReference type="ARBA" id="ARBA00022475"/>
    </source>
</evidence>
<comment type="subcellular location">
    <subcellularLocation>
        <location evidence="1">Cell membrane</location>
        <topology evidence="1">Multi-pass membrane protein</topology>
    </subcellularLocation>
</comment>
<dbReference type="InterPro" id="IPR022791">
    <property type="entry name" value="L-PG_synthase/AglD"/>
</dbReference>
<proteinExistence type="predicted"/>
<keyword evidence="8" id="KW-1185">Reference proteome</keyword>
<keyword evidence="4 6" id="KW-1133">Transmembrane helix</keyword>
<sequence length="352" mass="36785">MKLATMLAGLLGALLTGVLLARFGMHAVAGLVLSAGWGLAGALVLHGLQTILSARSWQIMTADAGATLRLRDFFLLRCVREGVNNLLPVAQVGGEVVTGRLLARRGPGTRRAAAATICDLTLELLSQLALTALGLLVLLMLVHRSHTTDLLLESSMTALIAGVVMAALQFCGALSIVEGLLLRIGGHLGWTGTEGVRGLNSEILSLYKRGNNAPRAGFAQFLGWLLGTFEVCVILGSMGHPATVSQGLVIESVGQAAKSVGFAVPGALGVSEGGYILICGLFGFPPPVAISLSLVKRLRELAWGLPSLGLWSWLEHHWCAPAQHDAVSVPRRWWSWGAGARDGVHGGGPGAV</sequence>
<accession>A0A850P3P4</accession>
<dbReference type="PANTHER" id="PTHR40277:SF1">
    <property type="entry name" value="BLL5419 PROTEIN"/>
    <property type="match status" value="1"/>
</dbReference>
<dbReference type="EMBL" id="JABXXR010000006">
    <property type="protein sequence ID" value="NVN39285.1"/>
    <property type="molecule type" value="Genomic_DNA"/>
</dbReference>
<dbReference type="GO" id="GO:0005886">
    <property type="term" value="C:plasma membrane"/>
    <property type="evidence" value="ECO:0007669"/>
    <property type="project" value="UniProtKB-SubCell"/>
</dbReference>
<comment type="caution">
    <text evidence="7">The sequence shown here is derived from an EMBL/GenBank/DDBJ whole genome shotgun (WGS) entry which is preliminary data.</text>
</comment>
<evidence type="ECO:0000313" key="7">
    <source>
        <dbReference type="EMBL" id="NVN39285.1"/>
    </source>
</evidence>
<feature type="transmembrane region" description="Helical" evidence="6">
    <location>
        <begin position="218"/>
        <end position="238"/>
    </location>
</feature>
<feature type="transmembrane region" description="Helical" evidence="6">
    <location>
        <begin position="30"/>
        <end position="48"/>
    </location>
</feature>
<dbReference type="Pfam" id="PF03706">
    <property type="entry name" value="LPG_synthase_TM"/>
    <property type="match status" value="1"/>
</dbReference>
<dbReference type="Proteomes" id="UP000585665">
    <property type="component" value="Unassembled WGS sequence"/>
</dbReference>
<dbReference type="NCBIfam" id="TIGR03476">
    <property type="entry name" value="HpnL"/>
    <property type="match status" value="1"/>
</dbReference>